<keyword evidence="6" id="KW-0732">Signal</keyword>
<dbReference type="EMBL" id="CACSHJ010000089">
    <property type="protein sequence ID" value="CAA0384297.1"/>
    <property type="molecule type" value="Genomic_DNA"/>
</dbReference>
<evidence type="ECO:0000313" key="8">
    <source>
        <dbReference type="Proteomes" id="UP000434276"/>
    </source>
</evidence>
<dbReference type="Pfam" id="PF25052">
    <property type="entry name" value="AtDEF-like"/>
    <property type="match status" value="1"/>
</dbReference>
<feature type="signal peptide" evidence="6">
    <location>
        <begin position="1"/>
        <end position="27"/>
    </location>
</feature>
<dbReference type="InterPro" id="IPR010851">
    <property type="entry name" value="DEFL"/>
</dbReference>
<evidence type="ECO:0000256" key="4">
    <source>
        <dbReference type="ARBA" id="ARBA00022821"/>
    </source>
</evidence>
<name>A0A5S9XHA3_ARATH</name>
<evidence type="ECO:0000256" key="3">
    <source>
        <dbReference type="ARBA" id="ARBA00022577"/>
    </source>
</evidence>
<keyword evidence="5" id="KW-1015">Disulfide bond</keyword>
<dbReference type="AlphaFoldDB" id="A0A5S9XHA3"/>
<evidence type="ECO:0000256" key="1">
    <source>
        <dbReference type="ARBA" id="ARBA00006722"/>
    </source>
</evidence>
<feature type="chain" id="PRO_5024850241" evidence="6">
    <location>
        <begin position="28"/>
        <end position="77"/>
    </location>
</feature>
<organism evidence="7 8">
    <name type="scientific">Arabidopsis thaliana</name>
    <name type="common">Mouse-ear cress</name>
    <dbReference type="NCBI Taxonomy" id="3702"/>
    <lineage>
        <taxon>Eukaryota</taxon>
        <taxon>Viridiplantae</taxon>
        <taxon>Streptophyta</taxon>
        <taxon>Embryophyta</taxon>
        <taxon>Tracheophyta</taxon>
        <taxon>Spermatophyta</taxon>
        <taxon>Magnoliopsida</taxon>
        <taxon>eudicotyledons</taxon>
        <taxon>Gunneridae</taxon>
        <taxon>Pentapetalae</taxon>
        <taxon>rosids</taxon>
        <taxon>malvids</taxon>
        <taxon>Brassicales</taxon>
        <taxon>Brassicaceae</taxon>
        <taxon>Camelineae</taxon>
        <taxon>Arabidopsis</taxon>
    </lineage>
</organism>
<evidence type="ECO:0000256" key="5">
    <source>
        <dbReference type="ARBA" id="ARBA00023157"/>
    </source>
</evidence>
<gene>
    <name evidence="7" type="ORF">C24_LOCUS14487</name>
</gene>
<protein>
    <submittedName>
        <fullName evidence="7">Uncharacterized protein</fullName>
    </submittedName>
</protein>
<reference evidence="7 8" key="1">
    <citation type="submission" date="2019-12" db="EMBL/GenBank/DDBJ databases">
        <authorList>
            <person name="Jiao W.-B."/>
            <person name="Schneeberger K."/>
        </authorList>
    </citation>
    <scope>NUCLEOTIDE SEQUENCE [LARGE SCALE GENOMIC DNA]</scope>
    <source>
        <strain evidence="8">cv. C24</strain>
    </source>
</reference>
<dbReference type="GO" id="GO:0031640">
    <property type="term" value="P:killing of cells of another organism"/>
    <property type="evidence" value="ECO:0007669"/>
    <property type="project" value="UniProtKB-KW"/>
</dbReference>
<dbReference type="Proteomes" id="UP000434276">
    <property type="component" value="Unassembled WGS sequence"/>
</dbReference>
<dbReference type="OrthoDB" id="1030945at2759"/>
<dbReference type="GO" id="GO:0050832">
    <property type="term" value="P:defense response to fungus"/>
    <property type="evidence" value="ECO:0007669"/>
    <property type="project" value="UniProtKB-KW"/>
</dbReference>
<evidence type="ECO:0000313" key="7">
    <source>
        <dbReference type="EMBL" id="CAA0384297.1"/>
    </source>
</evidence>
<dbReference type="ExpressionAtlas" id="A0A5S9XHA3">
    <property type="expression patterns" value="baseline and differential"/>
</dbReference>
<evidence type="ECO:0000256" key="2">
    <source>
        <dbReference type="ARBA" id="ARBA00022529"/>
    </source>
</evidence>
<keyword evidence="2" id="KW-0929">Antimicrobial</keyword>
<keyword evidence="3" id="KW-0295">Fungicide</keyword>
<keyword evidence="4" id="KW-0611">Plant defense</keyword>
<accession>A0A5S9XHA3</accession>
<evidence type="ECO:0000256" key="6">
    <source>
        <dbReference type="SAM" id="SignalP"/>
    </source>
</evidence>
<proteinExistence type="inferred from homology"/>
<comment type="similarity">
    <text evidence="1">Belongs to the DEFL family.</text>
</comment>
<sequence length="77" mass="8379">METKKISYFLLPSLMIVALIFQPMCSAFTIAEPYIHPCMKGFCSFKSECANKCISMGHPKGGDCIGGLDGIYCCCLA</sequence>